<sequence length="269" mass="29765">MHIISISNSPIHQIPYLTAASGGSGVIERDLPVLLGEVDYLPNNLEAIIITSDLQGIDPKNQQLLSYLVIEELEILAENGKIPSLKNTGIILAGDLYAEVNRRGGVVGDIREIWQAFNRQFCWVAGVAGNHDSLGNTQEEIQLFKQNSSIYYLDGDIRRNGELSLAGISGIIGKKIKPFRRPEKEFIKAIRELTKQSPDILILHEGPDYPEGKLAGKESIRKELEKINLTKNLLVICGHSYWKIPAIALANNIQVINADSRAIVLQAKK</sequence>
<gene>
    <name evidence="2" type="ORF">H6G94_03750</name>
</gene>
<dbReference type="EMBL" id="JACJTC010000002">
    <property type="protein sequence ID" value="MBD2610395.1"/>
    <property type="molecule type" value="Genomic_DNA"/>
</dbReference>
<comment type="caution">
    <text evidence="2">The sequence shown here is derived from an EMBL/GenBank/DDBJ whole genome shotgun (WGS) entry which is preliminary data.</text>
</comment>
<accession>A0ABR8H3J1</accession>
<dbReference type="InterPro" id="IPR029052">
    <property type="entry name" value="Metallo-depent_PP-like"/>
</dbReference>
<protein>
    <submittedName>
        <fullName evidence="2">Metallophosphoesterase</fullName>
    </submittedName>
</protein>
<dbReference type="SUPFAM" id="SSF56300">
    <property type="entry name" value="Metallo-dependent phosphatases"/>
    <property type="match status" value="1"/>
</dbReference>
<dbReference type="Pfam" id="PF00149">
    <property type="entry name" value="Metallophos"/>
    <property type="match status" value="1"/>
</dbReference>
<reference evidence="2 3" key="1">
    <citation type="journal article" date="2020" name="ISME J.">
        <title>Comparative genomics reveals insights into cyanobacterial evolution and habitat adaptation.</title>
        <authorList>
            <person name="Chen M.Y."/>
            <person name="Teng W.K."/>
            <person name="Zhao L."/>
            <person name="Hu C.X."/>
            <person name="Zhou Y.K."/>
            <person name="Han B.P."/>
            <person name="Song L.R."/>
            <person name="Shu W.S."/>
        </authorList>
    </citation>
    <scope>NUCLEOTIDE SEQUENCE [LARGE SCALE GENOMIC DNA]</scope>
    <source>
        <strain evidence="2 3">FACHB-252</strain>
    </source>
</reference>
<dbReference type="InterPro" id="IPR004843">
    <property type="entry name" value="Calcineurin-like_PHP"/>
</dbReference>
<evidence type="ECO:0000313" key="2">
    <source>
        <dbReference type="EMBL" id="MBD2610395.1"/>
    </source>
</evidence>
<dbReference type="Proteomes" id="UP000606396">
    <property type="component" value="Unassembled WGS sequence"/>
</dbReference>
<proteinExistence type="predicted"/>
<keyword evidence="3" id="KW-1185">Reference proteome</keyword>
<evidence type="ECO:0000259" key="1">
    <source>
        <dbReference type="Pfam" id="PF00149"/>
    </source>
</evidence>
<dbReference type="RefSeq" id="WP_190948383.1">
    <property type="nucleotide sequence ID" value="NZ_JACJTC010000002.1"/>
</dbReference>
<dbReference type="Gene3D" id="3.60.21.10">
    <property type="match status" value="1"/>
</dbReference>
<name>A0ABR8H3J1_NOSPU</name>
<feature type="domain" description="Calcineurin-like phosphoesterase" evidence="1">
    <location>
        <begin position="48"/>
        <end position="240"/>
    </location>
</feature>
<evidence type="ECO:0000313" key="3">
    <source>
        <dbReference type="Proteomes" id="UP000606396"/>
    </source>
</evidence>
<organism evidence="2 3">
    <name type="scientific">Nostoc punctiforme FACHB-252</name>
    <dbReference type="NCBI Taxonomy" id="1357509"/>
    <lineage>
        <taxon>Bacteria</taxon>
        <taxon>Bacillati</taxon>
        <taxon>Cyanobacteriota</taxon>
        <taxon>Cyanophyceae</taxon>
        <taxon>Nostocales</taxon>
        <taxon>Nostocaceae</taxon>
        <taxon>Nostoc</taxon>
    </lineage>
</organism>